<dbReference type="InterPro" id="IPR029052">
    <property type="entry name" value="Metallo-depent_PP-like"/>
</dbReference>
<protein>
    <recommendedName>
        <fullName evidence="7">Bifunctional metallophosphatase/5'-nucleotidase</fullName>
    </recommendedName>
</protein>
<name>A0A1Y1QIM7_9GAMM</name>
<feature type="domain" description="5'-Nucleotidase C-terminal" evidence="4">
    <location>
        <begin position="344"/>
        <end position="503"/>
    </location>
</feature>
<feature type="domain" description="Calcineurin-like phosphoesterase" evidence="3">
    <location>
        <begin position="53"/>
        <end position="263"/>
    </location>
</feature>
<dbReference type="Gene3D" id="3.90.780.10">
    <property type="entry name" value="5'-Nucleotidase, C-terminal domain"/>
    <property type="match status" value="1"/>
</dbReference>
<comment type="similarity">
    <text evidence="2">Belongs to the 5'-nucleotidase family.</text>
</comment>
<dbReference type="SUPFAM" id="SSF55816">
    <property type="entry name" value="5'-nucleotidase (syn. UDP-sugar hydrolase), C-terminal domain"/>
    <property type="match status" value="1"/>
</dbReference>
<dbReference type="GO" id="GO:0008768">
    <property type="term" value="F:UDP-sugar diphosphatase activity"/>
    <property type="evidence" value="ECO:0007669"/>
    <property type="project" value="TreeGrafter"/>
</dbReference>
<comment type="caution">
    <text evidence="5">The sequence shown here is derived from an EMBL/GenBank/DDBJ whole genome shotgun (WGS) entry which is preliminary data.</text>
</comment>
<keyword evidence="2" id="KW-0547">Nucleotide-binding</keyword>
<accession>A0A1Y1QIM7</accession>
<dbReference type="GO" id="GO:0008253">
    <property type="term" value="F:5'-nucleotidase activity"/>
    <property type="evidence" value="ECO:0007669"/>
    <property type="project" value="TreeGrafter"/>
</dbReference>
<dbReference type="SUPFAM" id="SSF56300">
    <property type="entry name" value="Metallo-dependent phosphatases"/>
    <property type="match status" value="1"/>
</dbReference>
<dbReference type="InterPro" id="IPR006179">
    <property type="entry name" value="5_nucleotidase/apyrase"/>
</dbReference>
<dbReference type="GO" id="GO:0030288">
    <property type="term" value="C:outer membrane-bounded periplasmic space"/>
    <property type="evidence" value="ECO:0007669"/>
    <property type="project" value="TreeGrafter"/>
</dbReference>
<evidence type="ECO:0000259" key="3">
    <source>
        <dbReference type="Pfam" id="PF00149"/>
    </source>
</evidence>
<evidence type="ECO:0000313" key="5">
    <source>
        <dbReference type="EMBL" id="OQX06598.1"/>
    </source>
</evidence>
<dbReference type="InterPro" id="IPR036907">
    <property type="entry name" value="5'-Nucleotdase_C_sf"/>
</dbReference>
<keyword evidence="1" id="KW-0732">Signal</keyword>
<dbReference type="Pfam" id="PF00149">
    <property type="entry name" value="Metallophos"/>
    <property type="match status" value="1"/>
</dbReference>
<dbReference type="Proteomes" id="UP000192491">
    <property type="component" value="Unassembled WGS sequence"/>
</dbReference>
<evidence type="ECO:0000256" key="1">
    <source>
        <dbReference type="ARBA" id="ARBA00022729"/>
    </source>
</evidence>
<dbReference type="InterPro" id="IPR004843">
    <property type="entry name" value="Calcineurin-like_PHP"/>
</dbReference>
<organism evidence="5 6">
    <name type="scientific">Thiothrix lacustris</name>
    <dbReference type="NCBI Taxonomy" id="525917"/>
    <lineage>
        <taxon>Bacteria</taxon>
        <taxon>Pseudomonadati</taxon>
        <taxon>Pseudomonadota</taxon>
        <taxon>Gammaproteobacteria</taxon>
        <taxon>Thiotrichales</taxon>
        <taxon>Thiotrichaceae</taxon>
        <taxon>Thiothrix</taxon>
    </lineage>
</organism>
<dbReference type="AlphaFoldDB" id="A0A1Y1QIM7"/>
<dbReference type="EMBL" id="MTEJ01000237">
    <property type="protein sequence ID" value="OQX06598.1"/>
    <property type="molecule type" value="Genomic_DNA"/>
</dbReference>
<sequence length="554" mass="60583">MAYNATITKLTNGLIMKRLLLTCLLLPWLTACSVLPWSSEDADEGVTPEKPLTILVINDVYRLDNLPYVRHLRASLGQSEGDVLMLHAGDFLFPSLLSQRYDGEQMVDVLNYLDGDGAAFDEHMFITFGNHEFEKGKLKHAPLLQSRITESQFAWLGTNVEFKSIEPGRQMVQADNLLPSKLITLNGVKVGVLSATTDVKGADYIRRFIPPMQAVRTTSRALRQQGAQVVIALTHLTLKEDRALLEQLGDDAPDLIAGGHEHDRQSVQVNGRRIVKADADAMSAAVVRLDAANPKQSSVTFVDLPGKYSPDAGVVARINQWDARFAEGFCGEKGESNACLTQVLGKTAVDLIAEELTIRRFETNLGNWLADTARTSFADQGAQIAFLNAGGMRLNQNIPAGELNRRHLDTLFAYPTRLAMIRLSGAQLQAVVNHAITDWTGNGRWLQVSGFAFKHNPATGTAEQLSLITPQGLRPIQADETLLAVTNDYLLDASGDQDGYRMLGENLIVAPDQPRLELKDKVLEALQQAGSAGIAPRVEGRVCNVSKPGVCLLK</sequence>
<dbReference type="Pfam" id="PF02872">
    <property type="entry name" value="5_nucleotid_C"/>
    <property type="match status" value="1"/>
</dbReference>
<dbReference type="GO" id="GO:0000166">
    <property type="term" value="F:nucleotide binding"/>
    <property type="evidence" value="ECO:0007669"/>
    <property type="project" value="UniProtKB-KW"/>
</dbReference>
<dbReference type="PANTHER" id="PTHR11575">
    <property type="entry name" value="5'-NUCLEOTIDASE-RELATED"/>
    <property type="match status" value="1"/>
</dbReference>
<gene>
    <name evidence="5" type="ORF">BWK73_30485</name>
</gene>
<evidence type="ECO:0000259" key="4">
    <source>
        <dbReference type="Pfam" id="PF02872"/>
    </source>
</evidence>
<dbReference type="InterPro" id="IPR008334">
    <property type="entry name" value="5'-Nucleotdase_C"/>
</dbReference>
<evidence type="ECO:0000313" key="6">
    <source>
        <dbReference type="Proteomes" id="UP000192491"/>
    </source>
</evidence>
<dbReference type="PANTHER" id="PTHR11575:SF24">
    <property type="entry name" value="5'-NUCLEOTIDASE"/>
    <property type="match status" value="1"/>
</dbReference>
<evidence type="ECO:0000256" key="2">
    <source>
        <dbReference type="RuleBase" id="RU362119"/>
    </source>
</evidence>
<reference evidence="5 6" key="1">
    <citation type="submission" date="2017-01" db="EMBL/GenBank/DDBJ databases">
        <title>Novel large sulfur bacteria in the metagenomes of groundwater-fed chemosynthetic microbial mats in the Lake Huron basin.</title>
        <authorList>
            <person name="Sharrar A.M."/>
            <person name="Flood B.E."/>
            <person name="Bailey J.V."/>
            <person name="Jones D.S."/>
            <person name="Biddanda B."/>
            <person name="Ruberg S.A."/>
            <person name="Marcus D.N."/>
            <person name="Dick G.J."/>
        </authorList>
    </citation>
    <scope>NUCLEOTIDE SEQUENCE [LARGE SCALE GENOMIC DNA]</scope>
    <source>
        <strain evidence="5">A8</strain>
    </source>
</reference>
<dbReference type="PRINTS" id="PR01607">
    <property type="entry name" value="APYRASEFAMLY"/>
</dbReference>
<dbReference type="GO" id="GO:0009166">
    <property type="term" value="P:nucleotide catabolic process"/>
    <property type="evidence" value="ECO:0007669"/>
    <property type="project" value="InterPro"/>
</dbReference>
<evidence type="ECO:0008006" key="7">
    <source>
        <dbReference type="Google" id="ProtNLM"/>
    </source>
</evidence>
<keyword evidence="2" id="KW-0378">Hydrolase</keyword>
<dbReference type="Gene3D" id="3.60.21.10">
    <property type="match status" value="1"/>
</dbReference>
<proteinExistence type="inferred from homology"/>